<evidence type="ECO:0000313" key="2">
    <source>
        <dbReference type="Proteomes" id="UP001148662"/>
    </source>
</evidence>
<sequence length="1025" mass="117160">MRHPATTPQQRMGCFWLQRVWRRLDGTTVLHGASLQRQFQGLQGTEDRISLNPPVFDFLTTSKNTFEFISNFFDAMNGRKLLHVCDEEPKLSPMATVAPPIGPPELGPNTVYQPQSFQDFLAQRQAATPAGLLWDERRLEAEINIKSLYCTDRQRAGIEAVHRDHKLEKHVFHLTASSQEQAQVFLRKHGLDTDSLKKLERRWTISHTVRWERKSTGQRLSRILYQCSTGYDTAARQLGKAKSPPELLDSSKKEWQHRAPYDHTECLAHAEVTTVVSSGNVLRVAGYFEHNEDCKNAVMKRFPAVPLHPDVYNIALQQLRQGAGITEIQSENLRRLQAKAYQDQPLDDGMLANYRFNLLSGDFSRLYRIHYRDTHKVDLSARPEHNVDNWLNSESSSYKPHLHRSVFHYTPRGDNGQRLKVCIATPEMKDAAWKYCHKKQVMIDGTFGLSTSRLLVWIALGVDESNRGIPVAMFLFSAPTGNRATHAGYDTQVIAEIMTSWRDWMGERAGEKFALSVALTDTDSKERGGLVVAWEDILLLLCKFHVRQCWTNKRNSCLGKTDLYCRRYLDCRFHTLEEALLDTVEYNDATRLIAEEEKECSFLATQSDGKKIAEGGLAYLAYLTKTWMPIEMWRSWSHRGREEAAQRLGIPIDGVIPTTNHLEALNRNLKHKYIPQWQHSGHRLRFDVLIYHLTTSILPHIYAQHRMLLGYSTWRQHRFLNVSGGQAPRPARALSPSTLPFIPRTWYAPDASRDMAARDIFATRKLWPILSARPYELWAQCEVVLTGVLQRIRSYFHLLKRMQSQLKFTTNDEGSDNRPPVHMRVNDLTQSAPILPPPTHQHQATLIDLEREASRAATFEVLSEESLMMVADSSNSDEESDTQGTLSAAQAQSIHGQLSELRDINIAVIQLQEQQRTEHDILQILPRLHGIINTLKNERTRLHPNKDIYEFRDAVNSVSRLLDNKLAMPSVFGQGGSNGGNSEIVQEDDVRGREQTNSGSGKRRASPRALSPERKQKHHKSYSTM</sequence>
<accession>A0ACC1RX46</accession>
<dbReference type="Proteomes" id="UP001148662">
    <property type="component" value="Unassembled WGS sequence"/>
</dbReference>
<gene>
    <name evidence="1" type="ORF">NM688_g8115</name>
</gene>
<protein>
    <submittedName>
        <fullName evidence="1">Uncharacterized protein</fullName>
    </submittedName>
</protein>
<organism evidence="1 2">
    <name type="scientific">Phlebia brevispora</name>
    <dbReference type="NCBI Taxonomy" id="194682"/>
    <lineage>
        <taxon>Eukaryota</taxon>
        <taxon>Fungi</taxon>
        <taxon>Dikarya</taxon>
        <taxon>Basidiomycota</taxon>
        <taxon>Agaricomycotina</taxon>
        <taxon>Agaricomycetes</taxon>
        <taxon>Polyporales</taxon>
        <taxon>Meruliaceae</taxon>
        <taxon>Phlebia</taxon>
    </lineage>
</organism>
<dbReference type="EMBL" id="JANHOG010002081">
    <property type="protein sequence ID" value="KAJ3527538.1"/>
    <property type="molecule type" value="Genomic_DNA"/>
</dbReference>
<comment type="caution">
    <text evidence="1">The sequence shown here is derived from an EMBL/GenBank/DDBJ whole genome shotgun (WGS) entry which is preliminary data.</text>
</comment>
<name>A0ACC1RX46_9APHY</name>
<keyword evidence="2" id="KW-1185">Reference proteome</keyword>
<reference evidence="1" key="1">
    <citation type="submission" date="2022-07" db="EMBL/GenBank/DDBJ databases">
        <title>Genome Sequence of Phlebia brevispora.</title>
        <authorList>
            <person name="Buettner E."/>
        </authorList>
    </citation>
    <scope>NUCLEOTIDE SEQUENCE</scope>
    <source>
        <strain evidence="1">MPL23</strain>
    </source>
</reference>
<proteinExistence type="predicted"/>
<evidence type="ECO:0000313" key="1">
    <source>
        <dbReference type="EMBL" id="KAJ3527538.1"/>
    </source>
</evidence>